<keyword evidence="1" id="KW-0812">Transmembrane</keyword>
<dbReference type="Pfam" id="PF10067">
    <property type="entry name" value="DUF2306"/>
    <property type="match status" value="1"/>
</dbReference>
<dbReference type="InterPro" id="IPR018750">
    <property type="entry name" value="DUF2306_membrane"/>
</dbReference>
<feature type="transmembrane region" description="Helical" evidence="1">
    <location>
        <begin position="123"/>
        <end position="143"/>
    </location>
</feature>
<evidence type="ECO:0000313" key="2">
    <source>
        <dbReference type="EMBL" id="ADB14926.1"/>
    </source>
</evidence>
<keyword evidence="1" id="KW-1133">Transmembrane helix</keyword>
<organism evidence="2 3">
    <name type="scientific">Pirellula staleyi (strain ATCC 27377 / DSM 6068 / ICPB 4128)</name>
    <name type="common">Pirella staleyi</name>
    <dbReference type="NCBI Taxonomy" id="530564"/>
    <lineage>
        <taxon>Bacteria</taxon>
        <taxon>Pseudomonadati</taxon>
        <taxon>Planctomycetota</taxon>
        <taxon>Planctomycetia</taxon>
        <taxon>Pirellulales</taxon>
        <taxon>Pirellulaceae</taxon>
        <taxon>Pirellula</taxon>
    </lineage>
</organism>
<keyword evidence="3" id="KW-1185">Reference proteome</keyword>
<reference evidence="2 3" key="1">
    <citation type="journal article" date="2009" name="Stand. Genomic Sci.">
        <title>Complete genome sequence of Pirellula staleyi type strain (ATCC 27377).</title>
        <authorList>
            <person name="Clum A."/>
            <person name="Tindall B.J."/>
            <person name="Sikorski J."/>
            <person name="Ivanova N."/>
            <person name="Mavrommatis K."/>
            <person name="Lucas S."/>
            <person name="Glavina del Rio T."/>
            <person name="Nolan M."/>
            <person name="Chen F."/>
            <person name="Tice H."/>
            <person name="Pitluck S."/>
            <person name="Cheng J.F."/>
            <person name="Chertkov O."/>
            <person name="Brettin T."/>
            <person name="Han C."/>
            <person name="Detter J.C."/>
            <person name="Kuske C."/>
            <person name="Bruce D."/>
            <person name="Goodwin L."/>
            <person name="Ovchinikova G."/>
            <person name="Pati A."/>
            <person name="Mikhailova N."/>
            <person name="Chen A."/>
            <person name="Palaniappan K."/>
            <person name="Land M."/>
            <person name="Hauser L."/>
            <person name="Chang Y.J."/>
            <person name="Jeffries C.D."/>
            <person name="Chain P."/>
            <person name="Rohde M."/>
            <person name="Goker M."/>
            <person name="Bristow J."/>
            <person name="Eisen J.A."/>
            <person name="Markowitz V."/>
            <person name="Hugenholtz P."/>
            <person name="Kyrpides N.C."/>
            <person name="Klenk H.P."/>
            <person name="Lapidus A."/>
        </authorList>
    </citation>
    <scope>NUCLEOTIDE SEQUENCE [LARGE SCALE GENOMIC DNA]</scope>
    <source>
        <strain evidence="3">ATCC 27377 / DSM 6068 / ICPB 4128</strain>
    </source>
</reference>
<accession>D2R1E1</accession>
<protein>
    <recommendedName>
        <fullName evidence="4">DUF2306 domain-containing protein</fullName>
    </recommendedName>
</protein>
<dbReference type="KEGG" id="psl:Psta_0230"/>
<dbReference type="eggNOG" id="ENOG5032VYX">
    <property type="taxonomic scope" value="Bacteria"/>
</dbReference>
<gene>
    <name evidence="2" type="ordered locus">Psta_0230</name>
</gene>
<dbReference type="HOGENOM" id="CLU_078522_2_0_0"/>
<feature type="transmembrane region" description="Helical" evidence="1">
    <location>
        <begin position="55"/>
        <end position="80"/>
    </location>
</feature>
<feature type="transmembrane region" description="Helical" evidence="1">
    <location>
        <begin position="163"/>
        <end position="181"/>
    </location>
</feature>
<proteinExistence type="predicted"/>
<evidence type="ECO:0008006" key="4">
    <source>
        <dbReference type="Google" id="ProtNLM"/>
    </source>
</evidence>
<name>D2R1E1_PIRSD</name>
<dbReference type="AlphaFoldDB" id="D2R1E1"/>
<evidence type="ECO:0000256" key="1">
    <source>
        <dbReference type="SAM" id="Phobius"/>
    </source>
</evidence>
<feature type="transmembrane region" description="Helical" evidence="1">
    <location>
        <begin position="187"/>
        <end position="207"/>
    </location>
</feature>
<keyword evidence="1" id="KW-0472">Membrane</keyword>
<evidence type="ECO:0000313" key="3">
    <source>
        <dbReference type="Proteomes" id="UP000001887"/>
    </source>
</evidence>
<dbReference type="Proteomes" id="UP000001887">
    <property type="component" value="Chromosome"/>
</dbReference>
<dbReference type="EMBL" id="CP001848">
    <property type="protein sequence ID" value="ADB14926.1"/>
    <property type="molecule type" value="Genomic_DNA"/>
</dbReference>
<feature type="transmembrane region" description="Helical" evidence="1">
    <location>
        <begin position="100"/>
        <end position="117"/>
    </location>
</feature>
<dbReference type="STRING" id="530564.Psta_0230"/>
<sequence precursor="true">MLSANFPTVFAIRLLMLAIGALVLKTTASVVLGYVDYLPPNFDADFLLGREAYFWGAYGIAFYVHLLAGPLSLVLTLLLVSTTLRCHFPTWHRWLGRVQVANILLLLTPSGLWMSWYAATGTIAAVGLALLAIATALCTIIGWRFAIRRQFLEHQHWMQRTYLLLLSAVVIRILGGLATVWEFNATWIYPASVWISWLVPLVIFELWRWHRAGRVQPSAVT</sequence>
<feature type="transmembrane region" description="Helical" evidence="1">
    <location>
        <begin position="12"/>
        <end position="35"/>
    </location>
</feature>